<dbReference type="GO" id="GO:0032259">
    <property type="term" value="P:methylation"/>
    <property type="evidence" value="ECO:0007669"/>
    <property type="project" value="UniProtKB-KW"/>
</dbReference>
<evidence type="ECO:0000313" key="1">
    <source>
        <dbReference type="EMBL" id="MCD1293985.1"/>
    </source>
</evidence>
<reference evidence="1 2" key="1">
    <citation type="submission" date="2017-11" db="EMBL/GenBank/DDBJ databases">
        <title>Isolation and Characterization of Family Methanocellaceae Species from Potential Methane Hydrate Area Offshore Southwestern Taiwan.</title>
        <authorList>
            <person name="Zhang W.-L."/>
            <person name="Chen W.-C."/>
            <person name="Lai M.-C."/>
            <person name="Chen S.-C."/>
        </authorList>
    </citation>
    <scope>NUCLEOTIDE SEQUENCE [LARGE SCALE GENOMIC DNA]</scope>
    <source>
        <strain evidence="1 2">CWC-04</strain>
    </source>
</reference>
<accession>A0AAP2W493</accession>
<protein>
    <submittedName>
        <fullName evidence="1">Class I SAM-dependent methyltransferase</fullName>
    </submittedName>
</protein>
<dbReference type="InterPro" id="IPR029063">
    <property type="entry name" value="SAM-dependent_MTases_sf"/>
</dbReference>
<dbReference type="AlphaFoldDB" id="A0AAP2W493"/>
<dbReference type="CDD" id="cd02440">
    <property type="entry name" value="AdoMet_MTases"/>
    <property type="match status" value="1"/>
</dbReference>
<evidence type="ECO:0000313" key="2">
    <source>
        <dbReference type="Proteomes" id="UP001320159"/>
    </source>
</evidence>
<sequence>MLLQKIVDPGNEDVFLIECSFESLNMNLRTLDYLDKLRILNEGAIESALLIADKNGSTLGVSFKNKHPEGDFWFVIPYPEATAMKKQTEKMVNEILSSGVARSIKTKKVDQAKFGEAVREYLSVSLAEGSLCDCDVVKDPKSFVFNKKRNERIRSLIKALSAKYEYDLKGMNALEICCGNGMSTVPARPLFKSIISIDNDRCAVCNGLYHGTLKPRDTMVVDATELSKHMDKKYDAVIGFMLGAIYEFNKEIWRNIFHESLKLLKDGGFILLTVNQNDEMDFLAESFKAMGVEGEVIDNQDEKSIYDCWVFFARPGTGKI</sequence>
<dbReference type="Pfam" id="PF13489">
    <property type="entry name" value="Methyltransf_23"/>
    <property type="match status" value="1"/>
</dbReference>
<dbReference type="Proteomes" id="UP001320159">
    <property type="component" value="Unassembled WGS sequence"/>
</dbReference>
<dbReference type="GO" id="GO:0008168">
    <property type="term" value="F:methyltransferase activity"/>
    <property type="evidence" value="ECO:0007669"/>
    <property type="project" value="UniProtKB-KW"/>
</dbReference>
<dbReference type="EMBL" id="PGCK01000002">
    <property type="protein sequence ID" value="MCD1293985.1"/>
    <property type="molecule type" value="Genomic_DNA"/>
</dbReference>
<dbReference type="SUPFAM" id="SSF53335">
    <property type="entry name" value="S-adenosyl-L-methionine-dependent methyltransferases"/>
    <property type="match status" value="1"/>
</dbReference>
<proteinExistence type="predicted"/>
<name>A0AAP2W493_9EURY</name>
<gene>
    <name evidence="1" type="ORF">CUJ83_03115</name>
</gene>
<keyword evidence="1" id="KW-0489">Methyltransferase</keyword>
<organism evidence="1 2">
    <name type="scientific">Methanooceanicella nereidis</name>
    <dbReference type="NCBI Taxonomy" id="2052831"/>
    <lineage>
        <taxon>Archaea</taxon>
        <taxon>Methanobacteriati</taxon>
        <taxon>Methanobacteriota</taxon>
        <taxon>Stenosarchaea group</taxon>
        <taxon>Methanomicrobia</taxon>
        <taxon>Methanocellales</taxon>
        <taxon>Methanocellaceae</taxon>
        <taxon>Methanooceanicella</taxon>
    </lineage>
</organism>
<comment type="caution">
    <text evidence="1">The sequence shown here is derived from an EMBL/GenBank/DDBJ whole genome shotgun (WGS) entry which is preliminary data.</text>
</comment>
<keyword evidence="1" id="KW-0808">Transferase</keyword>
<keyword evidence="2" id="KW-1185">Reference proteome</keyword>
<dbReference type="RefSeq" id="WP_230740511.1">
    <property type="nucleotide sequence ID" value="NZ_PGCK01000002.1"/>
</dbReference>
<dbReference type="Gene3D" id="3.40.50.150">
    <property type="entry name" value="Vaccinia Virus protein VP39"/>
    <property type="match status" value="1"/>
</dbReference>